<organism evidence="12 13">
    <name type="scientific">Kwoniella mangroviensis CBS 10435</name>
    <dbReference type="NCBI Taxonomy" id="1331196"/>
    <lineage>
        <taxon>Eukaryota</taxon>
        <taxon>Fungi</taxon>
        <taxon>Dikarya</taxon>
        <taxon>Basidiomycota</taxon>
        <taxon>Agaricomycotina</taxon>
        <taxon>Tremellomycetes</taxon>
        <taxon>Tremellales</taxon>
        <taxon>Cryptococcaceae</taxon>
        <taxon>Kwoniella</taxon>
    </lineage>
</organism>
<sequence length="599" mass="65087">MFSKNSSLLSFLLGVDILVTTVYNSLPLSHLTSHPYTVCGILGLLLHDPLATQTTLAGTEIAEGLSLLQHRGQDAAGIVTCGSGGRFYQVKANGMVRDVFDAPAVAGLKGWMGVGHVRYPTAGSSAHAEAQPFYVNSPYGIVFAHNGNIVNTPSLRQFLDVDAHRHINTDSDSELLLNILANNLQKTGKFRINEEDIFTAVGDLTRTCIGAYACVAMIAGFGLIVFRDPNGIRPAGIATRKGARGGTDYLVASESVVAQGLGFTEWEDVKAGEAIIITRSNISRRQVATPQAFAPDIFEHVYFARPDSTIDGISVYRSRMKMGDLLAETVKKELVKAKLEIDVVIPVPDTSRTAALNCAQALNIPYREGFVKNRYVGRTFIMPGQTQRRKNVRRKLNAMPEEFAGKTVMLVDDSIVRGTTSKEIVQMAKDVGAKRVIFASCAPPIRYSNVYGIDMPSPHELIAHGRTTEEIAAHIGADLVIYQTLEDLVESCRQFNPAIKQFDCSVFTGEYVTGGVDERYLEHIQRLRNDNAKAKKNQQAIEAVEANEGGCNGPMNGSDALLGRSDSIMGLSNHSPKIGATNMPTPNDTIGLHNSWYGQ</sequence>
<evidence type="ECO:0000256" key="3">
    <source>
        <dbReference type="ARBA" id="ARBA00011941"/>
    </source>
</evidence>
<dbReference type="NCBIfam" id="TIGR01134">
    <property type="entry name" value="purF"/>
    <property type="match status" value="1"/>
</dbReference>
<dbReference type="SUPFAM" id="SSF56235">
    <property type="entry name" value="N-terminal nucleophile aminohydrolases (Ntn hydrolases)"/>
    <property type="match status" value="1"/>
</dbReference>
<keyword evidence="13" id="KW-1185">Reference proteome</keyword>
<dbReference type="GO" id="GO:0009113">
    <property type="term" value="P:purine nucleobase biosynthetic process"/>
    <property type="evidence" value="ECO:0007669"/>
    <property type="project" value="InterPro"/>
</dbReference>
<dbReference type="CDD" id="cd06223">
    <property type="entry name" value="PRTases_typeI"/>
    <property type="match status" value="1"/>
</dbReference>
<reference evidence="13" key="2">
    <citation type="submission" date="2013-12" db="EMBL/GenBank/DDBJ databases">
        <title>Evolution of pathogenesis and genome organization in the Tremellales.</title>
        <authorList>
            <person name="Cuomo C."/>
            <person name="Litvintseva A."/>
            <person name="Heitman J."/>
            <person name="Chen Y."/>
            <person name="Sun S."/>
            <person name="Springer D."/>
            <person name="Dromer F."/>
            <person name="Young S."/>
            <person name="Zeng Q."/>
            <person name="Chapman S."/>
            <person name="Gujja S."/>
            <person name="Saif S."/>
            <person name="Birren B."/>
        </authorList>
    </citation>
    <scope>NUCLEOTIDE SEQUENCE [LARGE SCALE GENOMIC DNA]</scope>
    <source>
        <strain evidence="13">CBS 10435</strain>
    </source>
</reference>
<name>A0A1B9IJJ3_9TREE</name>
<evidence type="ECO:0000256" key="4">
    <source>
        <dbReference type="ARBA" id="ARBA00022676"/>
    </source>
</evidence>
<comment type="pathway">
    <text evidence="1">Purine metabolism; IMP biosynthesis via de novo pathway; N(1)-(5-phospho-D-ribosyl)glycinamide from 5-phospho-alpha-D-ribose 1-diphosphate: step 1/2.</text>
</comment>
<feature type="signal peptide" evidence="10">
    <location>
        <begin position="1"/>
        <end position="24"/>
    </location>
</feature>
<dbReference type="GO" id="GO:0006189">
    <property type="term" value="P:'de novo' IMP biosynthetic process"/>
    <property type="evidence" value="ECO:0007669"/>
    <property type="project" value="UniProtKB-UniPathway"/>
</dbReference>
<dbReference type="Gene3D" id="3.60.20.10">
    <property type="entry name" value="Glutamine Phosphoribosylpyrophosphate, subunit 1, domain 1"/>
    <property type="match status" value="1"/>
</dbReference>
<dbReference type="Gene3D" id="3.40.50.2020">
    <property type="match status" value="1"/>
</dbReference>
<evidence type="ECO:0000256" key="8">
    <source>
        <dbReference type="SAM" id="Coils"/>
    </source>
</evidence>
<dbReference type="GO" id="GO:0004044">
    <property type="term" value="F:amidophosphoribosyltransferase activity"/>
    <property type="evidence" value="ECO:0007669"/>
    <property type="project" value="UniProtKB-EC"/>
</dbReference>
<keyword evidence="5 12" id="KW-0808">Transferase</keyword>
<feature type="coiled-coil region" evidence="8">
    <location>
        <begin position="517"/>
        <end position="547"/>
    </location>
</feature>
<dbReference type="InterPro" id="IPR005854">
    <property type="entry name" value="PurF"/>
</dbReference>
<evidence type="ECO:0000256" key="2">
    <source>
        <dbReference type="ARBA" id="ARBA00010138"/>
    </source>
</evidence>
<dbReference type="Pfam" id="PF00156">
    <property type="entry name" value="Pribosyltran"/>
    <property type="match status" value="1"/>
</dbReference>
<dbReference type="InterPro" id="IPR000836">
    <property type="entry name" value="PRTase_dom"/>
</dbReference>
<comment type="similarity">
    <text evidence="2">In the C-terminal section; belongs to the purine/pyrimidine phosphoribosyltransferase family.</text>
</comment>
<keyword evidence="10" id="KW-0732">Signal</keyword>
<dbReference type="Pfam" id="PF13522">
    <property type="entry name" value="GATase_6"/>
    <property type="match status" value="1"/>
</dbReference>
<evidence type="ECO:0000256" key="5">
    <source>
        <dbReference type="ARBA" id="ARBA00022679"/>
    </source>
</evidence>
<dbReference type="AlphaFoldDB" id="A0A1B9IJJ3"/>
<dbReference type="EC" id="2.4.2.14" evidence="3"/>
<evidence type="ECO:0000256" key="1">
    <source>
        <dbReference type="ARBA" id="ARBA00005209"/>
    </source>
</evidence>
<evidence type="ECO:0000256" key="6">
    <source>
        <dbReference type="ARBA" id="ARBA00022755"/>
    </source>
</evidence>
<dbReference type="InterPro" id="IPR029055">
    <property type="entry name" value="Ntn_hydrolases_N"/>
</dbReference>
<keyword evidence="8" id="KW-0175">Coiled coil</keyword>
<dbReference type="SUPFAM" id="SSF53271">
    <property type="entry name" value="PRTase-like"/>
    <property type="match status" value="1"/>
</dbReference>
<evidence type="ECO:0000256" key="9">
    <source>
        <dbReference type="SAM" id="MobiDB-lite"/>
    </source>
</evidence>
<accession>A0A1B9IJJ3</accession>
<feature type="region of interest" description="Disordered" evidence="9">
    <location>
        <begin position="576"/>
        <end position="599"/>
    </location>
</feature>
<dbReference type="STRING" id="1331196.A0A1B9IJJ3"/>
<feature type="domain" description="Glutamine amidotransferase type-2" evidence="11">
    <location>
        <begin position="39"/>
        <end position="280"/>
    </location>
</feature>
<protein>
    <recommendedName>
        <fullName evidence="3">amidophosphoribosyltransferase</fullName>
        <ecNumber evidence="3">2.4.2.14</ecNumber>
    </recommendedName>
</protein>
<dbReference type="EMBL" id="KI669466">
    <property type="protein sequence ID" value="OCF55544.1"/>
    <property type="molecule type" value="Genomic_DNA"/>
</dbReference>
<evidence type="ECO:0000256" key="10">
    <source>
        <dbReference type="SAM" id="SignalP"/>
    </source>
</evidence>
<evidence type="ECO:0000259" key="11">
    <source>
        <dbReference type="PROSITE" id="PS51278"/>
    </source>
</evidence>
<dbReference type="PANTHER" id="PTHR11907">
    <property type="entry name" value="AMIDOPHOSPHORIBOSYLTRANSFERASE"/>
    <property type="match status" value="1"/>
</dbReference>
<evidence type="ECO:0000256" key="7">
    <source>
        <dbReference type="ARBA" id="ARBA00022962"/>
    </source>
</evidence>
<dbReference type="InterPro" id="IPR029057">
    <property type="entry name" value="PRTase-like"/>
</dbReference>
<dbReference type="InterPro" id="IPR017932">
    <property type="entry name" value="GATase_2_dom"/>
</dbReference>
<keyword evidence="7" id="KW-0315">Glutamine amidotransferase</keyword>
<dbReference type="UniPathway" id="UPA00074">
    <property type="reaction ID" value="UER00124"/>
</dbReference>
<dbReference type="Proteomes" id="UP000092583">
    <property type="component" value="Unassembled WGS sequence"/>
</dbReference>
<keyword evidence="4 12" id="KW-0328">Glycosyltransferase</keyword>
<keyword evidence="6" id="KW-0658">Purine biosynthesis</keyword>
<feature type="chain" id="PRO_5008628673" description="amidophosphoribosyltransferase" evidence="10">
    <location>
        <begin position="25"/>
        <end position="599"/>
    </location>
</feature>
<reference evidence="12 13" key="1">
    <citation type="submission" date="2013-07" db="EMBL/GenBank/DDBJ databases">
        <title>The Genome Sequence of Kwoniella mangroviensis CBS10435.</title>
        <authorList>
            <consortium name="The Broad Institute Genome Sequencing Platform"/>
            <person name="Cuomo C."/>
            <person name="Litvintseva A."/>
            <person name="Chen Y."/>
            <person name="Heitman J."/>
            <person name="Sun S."/>
            <person name="Springer D."/>
            <person name="Dromer F."/>
            <person name="Young S.K."/>
            <person name="Zeng Q."/>
            <person name="Gargeya S."/>
            <person name="Fitzgerald M."/>
            <person name="Abouelleil A."/>
            <person name="Alvarado L."/>
            <person name="Berlin A.M."/>
            <person name="Chapman S.B."/>
            <person name="Dewar J."/>
            <person name="Goldberg J."/>
            <person name="Griggs A."/>
            <person name="Gujja S."/>
            <person name="Hansen M."/>
            <person name="Howarth C."/>
            <person name="Imamovic A."/>
            <person name="Larimer J."/>
            <person name="McCowan C."/>
            <person name="Murphy C."/>
            <person name="Pearson M."/>
            <person name="Priest M."/>
            <person name="Roberts A."/>
            <person name="Saif S."/>
            <person name="Shea T."/>
            <person name="Sykes S."/>
            <person name="Wortman J."/>
            <person name="Nusbaum C."/>
            <person name="Birren B."/>
        </authorList>
    </citation>
    <scope>NUCLEOTIDE SEQUENCE [LARGE SCALE GENOMIC DNA]</scope>
    <source>
        <strain evidence="12 13">CBS 10435</strain>
    </source>
</reference>
<dbReference type="HAMAP" id="MF_01931">
    <property type="entry name" value="PurF"/>
    <property type="match status" value="1"/>
</dbReference>
<dbReference type="PROSITE" id="PS51278">
    <property type="entry name" value="GATASE_TYPE_2"/>
    <property type="match status" value="1"/>
</dbReference>
<gene>
    <name evidence="12" type="ORF">L486_07028</name>
</gene>
<evidence type="ECO:0000313" key="12">
    <source>
        <dbReference type="EMBL" id="OCF55544.1"/>
    </source>
</evidence>
<proteinExistence type="inferred from homology"/>
<evidence type="ECO:0000313" key="13">
    <source>
        <dbReference type="Proteomes" id="UP000092583"/>
    </source>
</evidence>
<dbReference type="OrthoDB" id="191723at2759"/>